<sequence>MFVDVAEIFVKGGNGGNGVISFRREKYVPMGGPDGGDGGKGGDVILEVDPGLRTLMDFRYKRKYVAQNGEHGKGKNMTGKNGEDLIVKVPPGTIIKDAETGEVLADLVAEGQRAIVAKGGRGGRGNARFASATMKAPRFAESGQPGEEHRLILELKLLADVGLLGFPNVGKSTILSVVTAARPKIADYPFTTLTPNLGVVDRGEDSFVIADIPGLIEGAHEGVGLGHEFLRHIERTKVLVHVLDVSGLSGRDPVEDFDKVNEELALYSQKLMEKKQIIAANKLDVTGADKVYERVKRELGLRGYEVYGISAATGMGINKLMDKVVEVLKEEIKTEHKEDAPIVNQVIEVVYKKKERPEYEIHRDEEGRYVIEGAFVDRVMSRVNTQDIDSIRYLQASLQRKGIMDELLNMGIKDGDIVKIKEYEFEYRA</sequence>
<gene>
    <name evidence="9" type="primary">obg</name>
    <name evidence="13" type="ORF">SAMN02746089_00112</name>
</gene>
<feature type="binding site" evidence="9">
    <location>
        <begin position="165"/>
        <end position="172"/>
    </location>
    <ligand>
        <name>GTP</name>
        <dbReference type="ChEBI" id="CHEBI:37565"/>
    </ligand>
</feature>
<dbReference type="Proteomes" id="UP000184088">
    <property type="component" value="Unassembled WGS sequence"/>
</dbReference>
<evidence type="ECO:0000259" key="12">
    <source>
        <dbReference type="PROSITE" id="PS51883"/>
    </source>
</evidence>
<dbReference type="PROSITE" id="PS51881">
    <property type="entry name" value="OCT"/>
    <property type="match status" value="1"/>
</dbReference>
<dbReference type="InterPro" id="IPR036726">
    <property type="entry name" value="GTP1_OBG_dom_sf"/>
</dbReference>
<feature type="binding site" evidence="9">
    <location>
        <begin position="310"/>
        <end position="312"/>
    </location>
    <ligand>
        <name>GTP</name>
        <dbReference type="ChEBI" id="CHEBI:37565"/>
    </ligand>
</feature>
<organism evidence="13 14">
    <name type="scientific">Caldanaerobius fijiensis DSM 17918</name>
    <dbReference type="NCBI Taxonomy" id="1121256"/>
    <lineage>
        <taxon>Bacteria</taxon>
        <taxon>Bacillati</taxon>
        <taxon>Bacillota</taxon>
        <taxon>Clostridia</taxon>
        <taxon>Thermoanaerobacterales</taxon>
        <taxon>Thermoanaerobacteraceae</taxon>
        <taxon>Caldanaerobius</taxon>
    </lineage>
</organism>
<comment type="cofactor">
    <cofactor evidence="1 9">
        <name>Mg(2+)</name>
        <dbReference type="ChEBI" id="CHEBI:18420"/>
    </cofactor>
</comment>
<protein>
    <recommendedName>
        <fullName evidence="9">GTPase Obg</fullName>
        <ecNumber evidence="9">3.6.5.-</ecNumber>
    </recommendedName>
    <alternativeName>
        <fullName evidence="9">GTP-binding protein Obg</fullName>
    </alternativeName>
</protein>
<comment type="subunit">
    <text evidence="9">Monomer.</text>
</comment>
<dbReference type="Gene3D" id="2.70.210.12">
    <property type="entry name" value="GTP1/OBG domain"/>
    <property type="match status" value="1"/>
</dbReference>
<dbReference type="PANTHER" id="PTHR11702">
    <property type="entry name" value="DEVELOPMENTALLY REGULATED GTP-BINDING PROTEIN-RELATED"/>
    <property type="match status" value="1"/>
</dbReference>
<evidence type="ECO:0000256" key="6">
    <source>
        <dbReference type="ARBA" id="ARBA00022801"/>
    </source>
</evidence>
<comment type="subcellular location">
    <subcellularLocation>
        <location evidence="9">Cytoplasm</location>
    </subcellularLocation>
</comment>
<dbReference type="RefSeq" id="WP_073341139.1">
    <property type="nucleotide sequence ID" value="NZ_FQVH01000001.1"/>
</dbReference>
<feature type="binding site" evidence="9">
    <location>
        <begin position="211"/>
        <end position="214"/>
    </location>
    <ligand>
        <name>GTP</name>
        <dbReference type="ChEBI" id="CHEBI:37565"/>
    </ligand>
</feature>
<keyword evidence="3 9" id="KW-0963">Cytoplasm</keyword>
<dbReference type="InterPro" id="IPR027417">
    <property type="entry name" value="P-loop_NTPase"/>
</dbReference>
<name>A0A1M4SS19_9THEO</name>
<dbReference type="AlphaFoldDB" id="A0A1M4SS19"/>
<dbReference type="PANTHER" id="PTHR11702:SF31">
    <property type="entry name" value="MITOCHONDRIAL RIBOSOME-ASSOCIATED GTPASE 2"/>
    <property type="match status" value="1"/>
</dbReference>
<dbReference type="SUPFAM" id="SSF82051">
    <property type="entry name" value="Obg GTP-binding protein N-terminal domain"/>
    <property type="match status" value="1"/>
</dbReference>
<dbReference type="InterPro" id="IPR006073">
    <property type="entry name" value="GTP-bd"/>
</dbReference>
<dbReference type="NCBIfam" id="NF008954">
    <property type="entry name" value="PRK12296.1"/>
    <property type="match status" value="1"/>
</dbReference>
<dbReference type="NCBIfam" id="TIGR03595">
    <property type="entry name" value="Obg_CgtA_exten"/>
    <property type="match status" value="1"/>
</dbReference>
<dbReference type="EC" id="3.6.5.-" evidence="9"/>
<dbReference type="Pfam" id="PF09269">
    <property type="entry name" value="DUF1967"/>
    <property type="match status" value="1"/>
</dbReference>
<feature type="binding site" evidence="9">
    <location>
        <position position="172"/>
    </location>
    <ligand>
        <name>Mg(2+)</name>
        <dbReference type="ChEBI" id="CHEBI:18420"/>
    </ligand>
</feature>
<evidence type="ECO:0000256" key="8">
    <source>
        <dbReference type="ARBA" id="ARBA00023134"/>
    </source>
</evidence>
<dbReference type="PIRSF" id="PIRSF002401">
    <property type="entry name" value="GTP_bd_Obg/CgtA"/>
    <property type="match status" value="1"/>
</dbReference>
<dbReference type="NCBIfam" id="NF008955">
    <property type="entry name" value="PRK12297.1"/>
    <property type="match status" value="1"/>
</dbReference>
<dbReference type="PROSITE" id="PS00905">
    <property type="entry name" value="GTP1_OBG"/>
    <property type="match status" value="1"/>
</dbReference>
<dbReference type="InterPro" id="IPR036346">
    <property type="entry name" value="GTP-bd_prot_GTP1/OBG_C_sf"/>
</dbReference>
<feature type="domain" description="OCT" evidence="11">
    <location>
        <begin position="351"/>
        <end position="429"/>
    </location>
</feature>
<dbReference type="CDD" id="cd01898">
    <property type="entry name" value="Obg"/>
    <property type="match status" value="1"/>
</dbReference>
<evidence type="ECO:0000256" key="9">
    <source>
        <dbReference type="HAMAP-Rule" id="MF_01454"/>
    </source>
</evidence>
<dbReference type="SUPFAM" id="SSF52540">
    <property type="entry name" value="P-loop containing nucleoside triphosphate hydrolases"/>
    <property type="match status" value="1"/>
</dbReference>
<evidence type="ECO:0000256" key="4">
    <source>
        <dbReference type="ARBA" id="ARBA00022723"/>
    </source>
</evidence>
<dbReference type="EMBL" id="FQVH01000001">
    <property type="protein sequence ID" value="SHE34978.1"/>
    <property type="molecule type" value="Genomic_DNA"/>
</dbReference>
<dbReference type="InterPro" id="IPR006169">
    <property type="entry name" value="GTP1_OBG_dom"/>
</dbReference>
<feature type="binding site" evidence="9">
    <location>
        <position position="192"/>
    </location>
    <ligand>
        <name>Mg(2+)</name>
        <dbReference type="ChEBI" id="CHEBI:18420"/>
    </ligand>
</feature>
<dbReference type="Pfam" id="PF01926">
    <property type="entry name" value="MMR_HSR1"/>
    <property type="match status" value="1"/>
</dbReference>
<feature type="domain" description="Obg" evidence="12">
    <location>
        <begin position="1"/>
        <end position="158"/>
    </location>
</feature>
<dbReference type="Gene3D" id="3.40.50.300">
    <property type="entry name" value="P-loop containing nucleotide triphosphate hydrolases"/>
    <property type="match status" value="1"/>
</dbReference>
<dbReference type="PRINTS" id="PR00326">
    <property type="entry name" value="GTP1OBG"/>
</dbReference>
<dbReference type="InterPro" id="IPR014100">
    <property type="entry name" value="GTP-bd_Obg/CgtA"/>
</dbReference>
<comment type="function">
    <text evidence="9">An essential GTPase which binds GTP, GDP and possibly (p)ppGpp with moderate affinity, with high nucleotide exchange rates and a fairly low GTP hydrolysis rate. Plays a role in control of the cell cycle, stress response, ribosome biogenesis and in those bacteria that undergo differentiation, in morphogenesis control.</text>
</comment>
<comment type="similarity">
    <text evidence="2 9">Belongs to the TRAFAC class OBG-HflX-like GTPase superfamily. OBG GTPase family.</text>
</comment>
<dbReference type="STRING" id="1121256.SAMN02746089_00112"/>
<dbReference type="InterPro" id="IPR045086">
    <property type="entry name" value="OBG_GTPase"/>
</dbReference>
<feature type="binding site" evidence="9">
    <location>
        <begin position="190"/>
        <end position="194"/>
    </location>
    <ligand>
        <name>GTP</name>
        <dbReference type="ChEBI" id="CHEBI:37565"/>
    </ligand>
</feature>
<evidence type="ECO:0000256" key="2">
    <source>
        <dbReference type="ARBA" id="ARBA00007699"/>
    </source>
</evidence>
<dbReference type="GO" id="GO:0005525">
    <property type="term" value="F:GTP binding"/>
    <property type="evidence" value="ECO:0007669"/>
    <property type="project" value="UniProtKB-UniRule"/>
</dbReference>
<dbReference type="GO" id="GO:0000287">
    <property type="term" value="F:magnesium ion binding"/>
    <property type="evidence" value="ECO:0007669"/>
    <property type="project" value="InterPro"/>
</dbReference>
<evidence type="ECO:0000313" key="14">
    <source>
        <dbReference type="Proteomes" id="UP000184088"/>
    </source>
</evidence>
<dbReference type="NCBIfam" id="NF008956">
    <property type="entry name" value="PRK12299.1"/>
    <property type="match status" value="1"/>
</dbReference>
<dbReference type="FunFam" id="2.70.210.12:FF:000001">
    <property type="entry name" value="GTPase Obg"/>
    <property type="match status" value="1"/>
</dbReference>
<evidence type="ECO:0000259" key="11">
    <source>
        <dbReference type="PROSITE" id="PS51881"/>
    </source>
</evidence>
<dbReference type="PROSITE" id="PS51710">
    <property type="entry name" value="G_OBG"/>
    <property type="match status" value="1"/>
</dbReference>
<evidence type="ECO:0000256" key="5">
    <source>
        <dbReference type="ARBA" id="ARBA00022741"/>
    </source>
</evidence>
<proteinExistence type="inferred from homology"/>
<reference evidence="13 14" key="1">
    <citation type="submission" date="2016-11" db="EMBL/GenBank/DDBJ databases">
        <authorList>
            <person name="Jaros S."/>
            <person name="Januszkiewicz K."/>
            <person name="Wedrychowicz H."/>
        </authorList>
    </citation>
    <scope>NUCLEOTIDE SEQUENCE [LARGE SCALE GENOMIC DNA]</scope>
    <source>
        <strain evidence="13 14">DSM 17918</strain>
    </source>
</reference>
<keyword evidence="8 9" id="KW-0342">GTP-binding</keyword>
<dbReference type="Gene3D" id="3.30.300.350">
    <property type="entry name" value="GTP-binding protein OBG, C-terminal domain"/>
    <property type="match status" value="1"/>
</dbReference>
<keyword evidence="5 9" id="KW-0547">Nucleotide-binding</keyword>
<feature type="binding site" evidence="9">
    <location>
        <begin position="281"/>
        <end position="284"/>
    </location>
    <ligand>
        <name>GTP</name>
        <dbReference type="ChEBI" id="CHEBI:37565"/>
    </ligand>
</feature>
<evidence type="ECO:0000256" key="7">
    <source>
        <dbReference type="ARBA" id="ARBA00022842"/>
    </source>
</evidence>
<evidence type="ECO:0000259" key="10">
    <source>
        <dbReference type="PROSITE" id="PS51710"/>
    </source>
</evidence>
<accession>A0A1M4SS19</accession>
<dbReference type="GO" id="GO:0042254">
    <property type="term" value="P:ribosome biogenesis"/>
    <property type="evidence" value="ECO:0007669"/>
    <property type="project" value="UniProtKB-UniRule"/>
</dbReference>
<dbReference type="PROSITE" id="PS51883">
    <property type="entry name" value="OBG"/>
    <property type="match status" value="1"/>
</dbReference>
<feature type="domain" description="OBG-type G" evidence="10">
    <location>
        <begin position="159"/>
        <end position="329"/>
    </location>
</feature>
<evidence type="ECO:0000256" key="3">
    <source>
        <dbReference type="ARBA" id="ARBA00022490"/>
    </source>
</evidence>
<dbReference type="Pfam" id="PF01018">
    <property type="entry name" value="GTP1_OBG"/>
    <property type="match status" value="1"/>
</dbReference>
<evidence type="ECO:0000313" key="13">
    <source>
        <dbReference type="EMBL" id="SHE34978.1"/>
    </source>
</evidence>
<dbReference type="OrthoDB" id="9807318at2"/>
<keyword evidence="4 9" id="KW-0479">Metal-binding</keyword>
<dbReference type="HAMAP" id="MF_01454">
    <property type="entry name" value="GTPase_Obg"/>
    <property type="match status" value="1"/>
</dbReference>
<keyword evidence="14" id="KW-1185">Reference proteome</keyword>
<dbReference type="SUPFAM" id="SSF102741">
    <property type="entry name" value="Obg GTP-binding protein C-terminal domain"/>
    <property type="match status" value="1"/>
</dbReference>
<dbReference type="GO" id="GO:0005737">
    <property type="term" value="C:cytoplasm"/>
    <property type="evidence" value="ECO:0007669"/>
    <property type="project" value="UniProtKB-SubCell"/>
</dbReference>
<dbReference type="GO" id="GO:0003924">
    <property type="term" value="F:GTPase activity"/>
    <property type="evidence" value="ECO:0007669"/>
    <property type="project" value="UniProtKB-UniRule"/>
</dbReference>
<dbReference type="InterPro" id="IPR015349">
    <property type="entry name" value="OCT_dom"/>
</dbReference>
<dbReference type="InterPro" id="IPR006074">
    <property type="entry name" value="GTP1-OBG_CS"/>
</dbReference>
<keyword evidence="6 9" id="KW-0378">Hydrolase</keyword>
<evidence type="ECO:0000256" key="1">
    <source>
        <dbReference type="ARBA" id="ARBA00001946"/>
    </source>
</evidence>
<dbReference type="NCBIfam" id="TIGR02729">
    <property type="entry name" value="Obg_CgtA"/>
    <property type="match status" value="1"/>
</dbReference>
<dbReference type="InterPro" id="IPR031167">
    <property type="entry name" value="G_OBG"/>
</dbReference>
<keyword evidence="7 9" id="KW-0460">Magnesium</keyword>